<feature type="region of interest" description="Disordered" evidence="2">
    <location>
        <begin position="337"/>
        <end position="369"/>
    </location>
</feature>
<feature type="region of interest" description="Disordered" evidence="2">
    <location>
        <begin position="268"/>
        <end position="314"/>
    </location>
</feature>
<feature type="coiled-coil region" evidence="1">
    <location>
        <begin position="60"/>
        <end position="101"/>
    </location>
</feature>
<dbReference type="Pfam" id="PF00149">
    <property type="entry name" value="Metallophos"/>
    <property type="match status" value="1"/>
</dbReference>
<evidence type="ECO:0000256" key="4">
    <source>
        <dbReference type="SAM" id="SignalP"/>
    </source>
</evidence>
<dbReference type="GO" id="GO:0005634">
    <property type="term" value="C:nucleus"/>
    <property type="evidence" value="ECO:0000318"/>
    <property type="project" value="GO_Central"/>
</dbReference>
<dbReference type="PRINTS" id="PR00114">
    <property type="entry name" value="STPHPHTASE"/>
</dbReference>
<accession>A0A2A6BNI8</accession>
<dbReference type="CDD" id="cd00144">
    <property type="entry name" value="MPP_PPP_family"/>
    <property type="match status" value="1"/>
</dbReference>
<keyword evidence="3" id="KW-1133">Transmembrane helix</keyword>
<feature type="region of interest" description="Disordered" evidence="2">
    <location>
        <begin position="1199"/>
        <end position="1237"/>
    </location>
</feature>
<keyword evidence="3" id="KW-0472">Membrane</keyword>
<feature type="chain" id="PRO_5043556918" evidence="4">
    <location>
        <begin position="24"/>
        <end position="1355"/>
    </location>
</feature>
<keyword evidence="1" id="KW-0175">Coiled coil</keyword>
<reference evidence="5" key="2">
    <citation type="submission" date="2022-06" db="UniProtKB">
        <authorList>
            <consortium name="EnsemblMetazoa"/>
        </authorList>
    </citation>
    <scope>IDENTIFICATION</scope>
    <source>
        <strain evidence="5">PS312</strain>
    </source>
</reference>
<dbReference type="GO" id="GO:0004722">
    <property type="term" value="F:protein serine/threonine phosphatase activity"/>
    <property type="evidence" value="ECO:0000318"/>
    <property type="project" value="GO_Central"/>
</dbReference>
<feature type="compositionally biased region" description="Basic and acidic residues" evidence="2">
    <location>
        <begin position="268"/>
        <end position="299"/>
    </location>
</feature>
<accession>A0A8R1YR44</accession>
<proteinExistence type="predicted"/>
<protein>
    <submittedName>
        <fullName evidence="5">Calcineurin-like phosphoesterase</fullName>
    </submittedName>
</protein>
<feature type="compositionally biased region" description="Basic and acidic residues" evidence="2">
    <location>
        <begin position="748"/>
        <end position="758"/>
    </location>
</feature>
<evidence type="ECO:0000313" key="5">
    <source>
        <dbReference type="EnsemblMetazoa" id="PPA36001.1"/>
    </source>
</evidence>
<dbReference type="PANTHER" id="PTHR11668">
    <property type="entry name" value="SERINE/THREONINE PROTEIN PHOSPHATASE"/>
    <property type="match status" value="1"/>
</dbReference>
<dbReference type="GO" id="GO:0005737">
    <property type="term" value="C:cytoplasm"/>
    <property type="evidence" value="ECO:0000318"/>
    <property type="project" value="GO_Central"/>
</dbReference>
<feature type="signal peptide" evidence="4">
    <location>
        <begin position="1"/>
        <end position="23"/>
    </location>
</feature>
<feature type="compositionally biased region" description="Basic and acidic residues" evidence="2">
    <location>
        <begin position="1199"/>
        <end position="1230"/>
    </location>
</feature>
<dbReference type="SMART" id="SM00156">
    <property type="entry name" value="PP2Ac"/>
    <property type="match status" value="1"/>
</dbReference>
<evidence type="ECO:0000256" key="2">
    <source>
        <dbReference type="SAM" id="MobiDB-lite"/>
    </source>
</evidence>
<dbReference type="InterPro" id="IPR050341">
    <property type="entry name" value="PP1_catalytic_subunit"/>
</dbReference>
<dbReference type="Gene3D" id="3.60.21.10">
    <property type="match status" value="1"/>
</dbReference>
<dbReference type="Proteomes" id="UP000005239">
    <property type="component" value="Unassembled WGS sequence"/>
</dbReference>
<name>A0A2A6BNI8_PRIPA</name>
<gene>
    <name evidence="5" type="primary">WBGene00274370</name>
</gene>
<dbReference type="InterPro" id="IPR004843">
    <property type="entry name" value="Calcineurin-like_PHP"/>
</dbReference>
<evidence type="ECO:0000256" key="3">
    <source>
        <dbReference type="SAM" id="Phobius"/>
    </source>
</evidence>
<feature type="transmembrane region" description="Helical" evidence="3">
    <location>
        <begin position="1246"/>
        <end position="1269"/>
    </location>
</feature>
<feature type="compositionally biased region" description="Basic and acidic residues" evidence="2">
    <location>
        <begin position="663"/>
        <end position="675"/>
    </location>
</feature>
<keyword evidence="4" id="KW-0732">Signal</keyword>
<evidence type="ECO:0000256" key="1">
    <source>
        <dbReference type="SAM" id="Coils"/>
    </source>
</evidence>
<dbReference type="SUPFAM" id="SSF56300">
    <property type="entry name" value="Metallo-dependent phosphatases"/>
    <property type="match status" value="1"/>
</dbReference>
<sequence length="1355" mass="153990">MRFLLYFPLLFLLILDSFVSIDAAPQSVFKPVPPWSTHKQRLKRSIDDSTSTADYDGLSLDQLTKLLEEKKKDLDFANKSLIAKQAEYDKAKEDYDKKKEEWDKFKEFNYWRNKSAEAKKIIDAIDIPPLQEKYLESERYFLEAETMYITRKEELEDINGFSEGKDVEKNLKDESTRLTQEIATQASTVTSMEGIKKTKETALSNLKDDEKYYNRDYAKDKCNEPEKATVTPCSDTIAELGKIKSKMQTAEDEAATAIQNHKVAVDKKKELESQMTRIGDRLDKLGRDKTNIPRKKETAEDNLEDAESNKDRKQKQYFEAKTALETAKAELAKALAAKTEADPNLNPDTEAKESEANTAQDKAGKEKTRLEGELAGLKADKDEKEKIWNATSTKVAELQQRTDEKGAVSTGGGNLAFIIGPIAAIIVVCLIVGVALFVFFKKRKSLAKEKGPKKEAQKESLLGGVAEEPIGKVATETKSASKVEIQPVPPVGTAVCPDVVQLPQLTQEDIDQMEINDTHDTRRADKPPKAIVSLVLFKDLPPEVLPKARALIKKMIKNWRKTKITIFKHGAVLFKIKDTPNFKGGFMHVTFDGHDSKECFDAKSFAHCDIEEAYKFVDRSMPLSQPLSSADLIQPCRKRFIAIPFRSTTIPCLAKYEEMEREEASRRERQGRERGPAGQDDLPTARLPVSEQNDITEKTQKSVSGTQVEECKEDGEAVVRIPDDKSMVTGTLKEEGKPEIDMSLVEKTTREPSCREPLQECTGISGPEPPHVAGRRRRDSRASQVSDSKEKGPRKREKEWKKGWWYKFKTARDNFLMKIASSSSSSRSLYDTLHELTRRLGKDADARANTSASTGLPPFTQAELRKLQFVFTRRKMDKEELNEAEGVIYQILDQIGPMLKEETRVVEVETPASVVTDIHGNLEVLLTIFATFHTPYELGWSYHRFIFTGDYIVLLRGNHEDPKCNITYGFYQELLRLFGKEIFDERGGSYMVESDRSKLMKTKINDVYARMPLAARIDKKIFICHGSVPDYDGDLIAAINALPNVMYDPRSDPLACELLWNDCGRGLHGTETNLLRGGIGKRIGADRVEEICKRNGIEKIVNGHQCVSVGFESFAGGLLMVVFSSAKYAKNFDNHGAVIDFTKDGYGIRSFHNIDSLSRKASPRKIYRFFVRFYSKNWLGSDIKTSEQNKEMEKIMLEKSKGKDASRVEQADKKMSQKAKENQVQDENVKKKASQLEQADNSEKPVFSLTMAPTIMNLLILLFVIFFSVKALPVESWTGDPIHVYSPYLTPEEKKYIYSLFRNDLERKIYELITAELPIESWPMFRCQILYCHCEDKNKCRYQCWKYGQYKIDQF</sequence>
<feature type="region of interest" description="Disordered" evidence="2">
    <location>
        <begin position="748"/>
        <end position="795"/>
    </location>
</feature>
<keyword evidence="6" id="KW-1185">Reference proteome</keyword>
<evidence type="ECO:0000313" key="6">
    <source>
        <dbReference type="Proteomes" id="UP000005239"/>
    </source>
</evidence>
<reference evidence="6" key="1">
    <citation type="journal article" date="2008" name="Nat. Genet.">
        <title>The Pristionchus pacificus genome provides a unique perspective on nematode lifestyle and parasitism.</title>
        <authorList>
            <person name="Dieterich C."/>
            <person name="Clifton S.W."/>
            <person name="Schuster L.N."/>
            <person name="Chinwalla A."/>
            <person name="Delehaunty K."/>
            <person name="Dinkelacker I."/>
            <person name="Fulton L."/>
            <person name="Fulton R."/>
            <person name="Godfrey J."/>
            <person name="Minx P."/>
            <person name="Mitreva M."/>
            <person name="Roeseler W."/>
            <person name="Tian H."/>
            <person name="Witte H."/>
            <person name="Yang S.P."/>
            <person name="Wilson R.K."/>
            <person name="Sommer R.J."/>
        </authorList>
    </citation>
    <scope>NUCLEOTIDE SEQUENCE [LARGE SCALE GENOMIC DNA]</scope>
    <source>
        <strain evidence="6">PS312</strain>
    </source>
</reference>
<dbReference type="InterPro" id="IPR029052">
    <property type="entry name" value="Metallo-depent_PP-like"/>
</dbReference>
<dbReference type="InterPro" id="IPR006186">
    <property type="entry name" value="Ser/Thr-sp_prot-phosphatase"/>
</dbReference>
<dbReference type="EnsemblMetazoa" id="PPA36001.1">
    <property type="protein sequence ID" value="PPA36001.1"/>
    <property type="gene ID" value="WBGene00274370"/>
</dbReference>
<dbReference type="PANTHER" id="PTHR11668:SF491">
    <property type="entry name" value="SERINE_THREONINE-PROTEIN PHOSPHATASE"/>
    <property type="match status" value="1"/>
</dbReference>
<keyword evidence="3" id="KW-0812">Transmembrane</keyword>
<feature type="transmembrane region" description="Helical" evidence="3">
    <location>
        <begin position="415"/>
        <end position="440"/>
    </location>
</feature>
<organism evidence="5 6">
    <name type="scientific">Pristionchus pacificus</name>
    <name type="common">Parasitic nematode worm</name>
    <dbReference type="NCBI Taxonomy" id="54126"/>
    <lineage>
        <taxon>Eukaryota</taxon>
        <taxon>Metazoa</taxon>
        <taxon>Ecdysozoa</taxon>
        <taxon>Nematoda</taxon>
        <taxon>Chromadorea</taxon>
        <taxon>Rhabditida</taxon>
        <taxon>Rhabditina</taxon>
        <taxon>Diplogasteromorpha</taxon>
        <taxon>Diplogasteroidea</taxon>
        <taxon>Neodiplogasteridae</taxon>
        <taxon>Pristionchus</taxon>
    </lineage>
</organism>
<feature type="region of interest" description="Disordered" evidence="2">
    <location>
        <begin position="663"/>
        <end position="714"/>
    </location>
</feature>